<comment type="caution">
    <text evidence="1">The sequence shown here is derived from an EMBL/GenBank/DDBJ whole genome shotgun (WGS) entry which is preliminary data.</text>
</comment>
<gene>
    <name evidence="1" type="ORF">F5878DRAFT_545178</name>
</gene>
<dbReference type="AlphaFoldDB" id="A0AA38P0Y7"/>
<organism evidence="1 2">
    <name type="scientific">Lentinula raphanica</name>
    <dbReference type="NCBI Taxonomy" id="153919"/>
    <lineage>
        <taxon>Eukaryota</taxon>
        <taxon>Fungi</taxon>
        <taxon>Dikarya</taxon>
        <taxon>Basidiomycota</taxon>
        <taxon>Agaricomycotina</taxon>
        <taxon>Agaricomycetes</taxon>
        <taxon>Agaricomycetidae</taxon>
        <taxon>Agaricales</taxon>
        <taxon>Marasmiineae</taxon>
        <taxon>Omphalotaceae</taxon>
        <taxon>Lentinula</taxon>
    </lineage>
</organism>
<protein>
    <submittedName>
        <fullName evidence="1">Uncharacterized protein</fullName>
    </submittedName>
</protein>
<keyword evidence="2" id="KW-1185">Reference proteome</keyword>
<name>A0AA38P0Y7_9AGAR</name>
<reference evidence="1" key="1">
    <citation type="submission" date="2022-08" db="EMBL/GenBank/DDBJ databases">
        <authorList>
            <consortium name="DOE Joint Genome Institute"/>
            <person name="Min B."/>
            <person name="Riley R."/>
            <person name="Sierra-Patev S."/>
            <person name="Naranjo-Ortiz M."/>
            <person name="Looney B."/>
            <person name="Konkel Z."/>
            <person name="Slot J.C."/>
            <person name="Sakamoto Y."/>
            <person name="Steenwyk J.L."/>
            <person name="Rokas A."/>
            <person name="Carro J."/>
            <person name="Camarero S."/>
            <person name="Ferreira P."/>
            <person name="Molpeceres G."/>
            <person name="Ruiz-Duenas F.J."/>
            <person name="Serrano A."/>
            <person name="Henrissat B."/>
            <person name="Drula E."/>
            <person name="Hughes K.W."/>
            <person name="Mata J.L."/>
            <person name="Ishikawa N.K."/>
            <person name="Vargas-Isla R."/>
            <person name="Ushijima S."/>
            <person name="Smith C.A."/>
            <person name="Ahrendt S."/>
            <person name="Andreopoulos W."/>
            <person name="He G."/>
            <person name="Labutti K."/>
            <person name="Lipzen A."/>
            <person name="Ng V."/>
            <person name="Sandor L."/>
            <person name="Barry K."/>
            <person name="Martinez A.T."/>
            <person name="Xiao Y."/>
            <person name="Gibbons J.G."/>
            <person name="Terashima K."/>
            <person name="Hibbett D.S."/>
            <person name="Grigoriev I.V."/>
        </authorList>
    </citation>
    <scope>NUCLEOTIDE SEQUENCE</scope>
    <source>
        <strain evidence="1">TFB9207</strain>
    </source>
</reference>
<proteinExistence type="predicted"/>
<evidence type="ECO:0000313" key="2">
    <source>
        <dbReference type="Proteomes" id="UP001163846"/>
    </source>
</evidence>
<dbReference type="EMBL" id="MU806558">
    <property type="protein sequence ID" value="KAJ3834260.1"/>
    <property type="molecule type" value="Genomic_DNA"/>
</dbReference>
<dbReference type="Proteomes" id="UP001163846">
    <property type="component" value="Unassembled WGS sequence"/>
</dbReference>
<feature type="non-terminal residue" evidence="1">
    <location>
        <position position="1"/>
    </location>
</feature>
<accession>A0AA38P0Y7</accession>
<sequence length="272" mass="30523">KDARLSKPAWMGVKASLDQRAEIETALNHSDPAKAKTMLRGVAILPYQPHLTTGVRDAAGRLFLLRSALTSSMTQDILPAVNATALEFVQAIKKPFTEADMEANLRGTHWFSIAGHDRNNKRAPAASRFQEENQETIERFFEKGSRYQESIDYMATKYGVHAKFDLFFNFCLNSSRQGVDRVFYLPIFTTTDGQHPTKENSKPLHFCGCSSHEGNQGWARGDGRGSLVWFNQASMVQTSEVGVCTLRLAKEQGLDTNCNIEGWLQREVFPML</sequence>
<evidence type="ECO:0000313" key="1">
    <source>
        <dbReference type="EMBL" id="KAJ3834260.1"/>
    </source>
</evidence>